<dbReference type="InterPro" id="IPR012132">
    <property type="entry name" value="GMC_OxRdtase"/>
</dbReference>
<dbReference type="GO" id="GO:0016614">
    <property type="term" value="F:oxidoreductase activity, acting on CH-OH group of donors"/>
    <property type="evidence" value="ECO:0007669"/>
    <property type="project" value="InterPro"/>
</dbReference>
<comment type="caution">
    <text evidence="9">The sequence shown here is derived from an EMBL/GenBank/DDBJ whole genome shotgun (WGS) entry which is preliminary data.</text>
</comment>
<sequence>MKYDYIIVGGGPAGCVLANRLSEDAAIKVLLLEAGGSDWNPLFHMPAGFAKMTKGVASWGWETVPQKHMKNRVLRYTQAKVIGGGSSINAQIYTRGNAADYDLWAAEDGCTGWDYRHVLPYFKRAEDNQRFNDDYHSYGGPMGVSMPSAPLPICDAYIRAGQELGIPYNPDFNGREQAGVGFYQLTQRNRRRSSASLAYLSTIRDRRNLTVRMNAPVRSIELEKTRVTGVTLMSGEVLRTSREVIVSSGAIGSPKLLLQSGIGPADHLKKLGVSVTHDLPGVGENMQDHLDLFVIAECTGDHTYDGVAKLHRTLGAGLQYIFLRSGPVASSLFETGGFWYADPDARSPDIQFHLGLGSGIEAGVEKLKNAGVTLNSAYLHPRSRGTVRLASNDPAAAPLIDPNYWSDPHDRKMSLEGLKIAREIMQQDALKPFVMAERLPGPKIVSDDDLFDYACANAKTDHHPVGTCKMGTDAMAVVDLELKVRGLEGLRVCDSSIMPRVPSCNTNAPTIMVGEKGADIIRGLDPLPPVVFSWERNEQKPRARG</sequence>
<evidence type="ECO:0000313" key="10">
    <source>
        <dbReference type="Proteomes" id="UP000215590"/>
    </source>
</evidence>
<dbReference type="Proteomes" id="UP000215590">
    <property type="component" value="Unassembled WGS sequence"/>
</dbReference>
<feature type="domain" description="Glucose-methanol-choline oxidoreductase N-terminal" evidence="7">
    <location>
        <begin position="79"/>
        <end position="102"/>
    </location>
</feature>
<dbReference type="SUPFAM" id="SSF51905">
    <property type="entry name" value="FAD/NAD(P)-binding domain"/>
    <property type="match status" value="1"/>
</dbReference>
<dbReference type="Pfam" id="PF05199">
    <property type="entry name" value="GMC_oxred_C"/>
    <property type="match status" value="1"/>
</dbReference>
<dbReference type="InterPro" id="IPR007867">
    <property type="entry name" value="GMC_OxRtase_C"/>
</dbReference>
<reference evidence="9 10" key="1">
    <citation type="submission" date="2017-07" db="EMBL/GenBank/DDBJ databases">
        <title>Phylogenetic study on the rhizospheric bacterium Ochrobactrum sp. A44.</title>
        <authorList>
            <person name="Krzyzanowska D.M."/>
            <person name="Ossowicki A."/>
            <person name="Rajewska M."/>
            <person name="Maciag T."/>
            <person name="Kaczynski Z."/>
            <person name="Czerwicka M."/>
            <person name="Jafra S."/>
        </authorList>
    </citation>
    <scope>NUCLEOTIDE SEQUENCE [LARGE SCALE GENOMIC DNA]</scope>
    <source>
        <strain evidence="9 10">DSM 7216</strain>
    </source>
</reference>
<feature type="domain" description="Glucose-methanol-choline oxidoreductase N-terminal" evidence="8">
    <location>
        <begin position="249"/>
        <end position="263"/>
    </location>
</feature>
<evidence type="ECO:0000256" key="3">
    <source>
        <dbReference type="ARBA" id="ARBA00022630"/>
    </source>
</evidence>
<proteinExistence type="inferred from homology"/>
<dbReference type="Pfam" id="PF00732">
    <property type="entry name" value="GMC_oxred_N"/>
    <property type="match status" value="1"/>
</dbReference>
<evidence type="ECO:0000256" key="5">
    <source>
        <dbReference type="PIRSR" id="PIRSR000137-2"/>
    </source>
</evidence>
<evidence type="ECO:0000259" key="8">
    <source>
        <dbReference type="PROSITE" id="PS00624"/>
    </source>
</evidence>
<keyword evidence="3 6" id="KW-0285">Flavoprotein</keyword>
<accession>A0A256G114</accession>
<comment type="cofactor">
    <cofactor evidence="1 5">
        <name>FAD</name>
        <dbReference type="ChEBI" id="CHEBI:57692"/>
    </cofactor>
</comment>
<feature type="binding site" evidence="5">
    <location>
        <position position="217"/>
    </location>
    <ligand>
        <name>FAD</name>
        <dbReference type="ChEBI" id="CHEBI:57692"/>
    </ligand>
</feature>
<dbReference type="EMBL" id="NNRJ01000014">
    <property type="protein sequence ID" value="OYR20759.1"/>
    <property type="molecule type" value="Genomic_DNA"/>
</dbReference>
<dbReference type="PIRSF" id="PIRSF000137">
    <property type="entry name" value="Alcohol_oxidase"/>
    <property type="match status" value="1"/>
</dbReference>
<evidence type="ECO:0000313" key="9">
    <source>
        <dbReference type="EMBL" id="OYR20759.1"/>
    </source>
</evidence>
<dbReference type="Gene3D" id="3.50.50.60">
    <property type="entry name" value="FAD/NAD(P)-binding domain"/>
    <property type="match status" value="1"/>
</dbReference>
<dbReference type="PROSITE" id="PS00623">
    <property type="entry name" value="GMC_OXRED_1"/>
    <property type="match status" value="1"/>
</dbReference>
<name>A0A256G114_9HYPH</name>
<dbReference type="OrthoDB" id="9785276at2"/>
<dbReference type="SUPFAM" id="SSF54373">
    <property type="entry name" value="FAD-linked reductases, C-terminal domain"/>
    <property type="match status" value="1"/>
</dbReference>
<evidence type="ECO:0000256" key="1">
    <source>
        <dbReference type="ARBA" id="ARBA00001974"/>
    </source>
</evidence>
<dbReference type="InterPro" id="IPR036188">
    <property type="entry name" value="FAD/NAD-bd_sf"/>
</dbReference>
<evidence type="ECO:0000256" key="4">
    <source>
        <dbReference type="ARBA" id="ARBA00022827"/>
    </source>
</evidence>
<evidence type="ECO:0000259" key="7">
    <source>
        <dbReference type="PROSITE" id="PS00623"/>
    </source>
</evidence>
<dbReference type="RefSeq" id="WP_094505784.1">
    <property type="nucleotide sequence ID" value="NZ_JBHEEK010000006.1"/>
</dbReference>
<dbReference type="PANTHER" id="PTHR11552">
    <property type="entry name" value="GLUCOSE-METHANOL-CHOLINE GMC OXIDOREDUCTASE"/>
    <property type="match status" value="1"/>
</dbReference>
<dbReference type="InterPro" id="IPR000172">
    <property type="entry name" value="GMC_OxRdtase_N"/>
</dbReference>
<evidence type="ECO:0000256" key="2">
    <source>
        <dbReference type="ARBA" id="ARBA00010790"/>
    </source>
</evidence>
<keyword evidence="4 5" id="KW-0274">FAD</keyword>
<comment type="similarity">
    <text evidence="2 6">Belongs to the GMC oxidoreductase family.</text>
</comment>
<dbReference type="AlphaFoldDB" id="A0A256G114"/>
<keyword evidence="10" id="KW-1185">Reference proteome</keyword>
<dbReference type="GO" id="GO:0050660">
    <property type="term" value="F:flavin adenine dinucleotide binding"/>
    <property type="evidence" value="ECO:0007669"/>
    <property type="project" value="InterPro"/>
</dbReference>
<dbReference type="PROSITE" id="PS00624">
    <property type="entry name" value="GMC_OXRED_2"/>
    <property type="match status" value="1"/>
</dbReference>
<organism evidence="9 10">
    <name type="scientific">Brucella thiophenivorans</name>
    <dbReference type="NCBI Taxonomy" id="571255"/>
    <lineage>
        <taxon>Bacteria</taxon>
        <taxon>Pseudomonadati</taxon>
        <taxon>Pseudomonadota</taxon>
        <taxon>Alphaproteobacteria</taxon>
        <taxon>Hyphomicrobiales</taxon>
        <taxon>Brucellaceae</taxon>
        <taxon>Brucella/Ochrobactrum group</taxon>
        <taxon>Brucella</taxon>
    </lineage>
</organism>
<evidence type="ECO:0000256" key="6">
    <source>
        <dbReference type="RuleBase" id="RU003968"/>
    </source>
</evidence>
<protein>
    <submittedName>
        <fullName evidence="9">FAD dependent oxidoreductase family protein</fullName>
    </submittedName>
</protein>
<feature type="binding site" evidence="5">
    <location>
        <position position="81"/>
    </location>
    <ligand>
        <name>FAD</name>
        <dbReference type="ChEBI" id="CHEBI:57692"/>
    </ligand>
</feature>
<gene>
    <name evidence="9" type="ORF">CEV31_1043</name>
</gene>
<dbReference type="Gene3D" id="3.30.560.10">
    <property type="entry name" value="Glucose Oxidase, domain 3"/>
    <property type="match status" value="1"/>
</dbReference>
<dbReference type="PANTHER" id="PTHR11552:SF147">
    <property type="entry name" value="CHOLINE DEHYDROGENASE, MITOCHONDRIAL"/>
    <property type="match status" value="1"/>
</dbReference>